<keyword evidence="5 7" id="KW-0067">ATP-binding</keyword>
<sequence>MSLLQVTGLVKRYGGFVATDHFSMTIEAGEIHAVIGPNGAGKSTLIAQLAGELRPDAGTIKFDGRDVTSTSISQRAQRGLTRSYQITSVLPDYTALQNVMLAVNALGPRRFSCWGALARQSRVREPALALLERVGLAQRAHVSAAQMAHGEHRQLELAMALAGRPKLLLLDEPMAGMSQAESENMMAQLHELKGRHAMLLVEHDMDAVFALADRITVLVYGKPIATGRADEIRTDPRVREAYLGDDTALHGKGKHV</sequence>
<name>A0ABZ2PWG6_9BURK</name>
<dbReference type="CDD" id="cd03219">
    <property type="entry name" value="ABC_Mj1267_LivG_branched"/>
    <property type="match status" value="1"/>
</dbReference>
<evidence type="ECO:0000256" key="5">
    <source>
        <dbReference type="ARBA" id="ARBA00022840"/>
    </source>
</evidence>
<keyword evidence="3" id="KW-0997">Cell inner membrane</keyword>
<evidence type="ECO:0000256" key="2">
    <source>
        <dbReference type="ARBA" id="ARBA00022475"/>
    </source>
</evidence>
<dbReference type="RefSeq" id="WP_013435335.1">
    <property type="nucleotide sequence ID" value="NZ_CP062171.1"/>
</dbReference>
<gene>
    <name evidence="7" type="ORF">IHE29_08545</name>
</gene>
<evidence type="ECO:0000256" key="1">
    <source>
        <dbReference type="ARBA" id="ARBA00022448"/>
    </source>
</evidence>
<dbReference type="Gene3D" id="3.40.50.300">
    <property type="entry name" value="P-loop containing nucleotide triphosphate hydrolases"/>
    <property type="match status" value="1"/>
</dbReference>
<keyword evidence="1" id="KW-0813">Transport</keyword>
<dbReference type="InterPro" id="IPR003593">
    <property type="entry name" value="AAA+_ATPase"/>
</dbReference>
<accession>A0ABZ2PWG6</accession>
<dbReference type="SUPFAM" id="SSF52540">
    <property type="entry name" value="P-loop containing nucleoside triphosphate hydrolases"/>
    <property type="match status" value="1"/>
</dbReference>
<evidence type="ECO:0000259" key="6">
    <source>
        <dbReference type="PROSITE" id="PS50893"/>
    </source>
</evidence>
<evidence type="ECO:0000313" key="7">
    <source>
        <dbReference type="EMBL" id="WXK39312.1"/>
    </source>
</evidence>
<dbReference type="Pfam" id="PF12399">
    <property type="entry name" value="BCA_ABC_TP_C"/>
    <property type="match status" value="1"/>
</dbReference>
<dbReference type="Pfam" id="PF00005">
    <property type="entry name" value="ABC_tran"/>
    <property type="match status" value="1"/>
</dbReference>
<keyword evidence="3" id="KW-0472">Membrane</keyword>
<dbReference type="PANTHER" id="PTHR45772">
    <property type="entry name" value="CONSERVED COMPONENT OF ABC TRANSPORTER FOR NATURAL AMINO ACIDS-RELATED"/>
    <property type="match status" value="1"/>
</dbReference>
<dbReference type="InterPro" id="IPR032823">
    <property type="entry name" value="BCA_ABC_TP_C"/>
</dbReference>
<dbReference type="InterPro" id="IPR003439">
    <property type="entry name" value="ABC_transporter-like_ATP-bd"/>
</dbReference>
<evidence type="ECO:0000256" key="4">
    <source>
        <dbReference type="ARBA" id="ARBA00022741"/>
    </source>
</evidence>
<dbReference type="SMART" id="SM00382">
    <property type="entry name" value="AAA"/>
    <property type="match status" value="1"/>
</dbReference>
<dbReference type="InterPro" id="IPR027417">
    <property type="entry name" value="P-loop_NTPase"/>
</dbReference>
<dbReference type="PANTHER" id="PTHR45772:SF2">
    <property type="entry name" value="ABC TRANSPORTER ATP-BINDING PROTEIN"/>
    <property type="match status" value="1"/>
</dbReference>
<feature type="domain" description="ABC transporter" evidence="6">
    <location>
        <begin position="4"/>
        <end position="245"/>
    </location>
</feature>
<keyword evidence="2" id="KW-1003">Cell membrane</keyword>
<dbReference type="GO" id="GO:0005524">
    <property type="term" value="F:ATP binding"/>
    <property type="evidence" value="ECO:0007669"/>
    <property type="project" value="UniProtKB-KW"/>
</dbReference>
<organism evidence="7 8">
    <name type="scientific">Mycetohabitans rhizoxinica</name>
    <dbReference type="NCBI Taxonomy" id="412963"/>
    <lineage>
        <taxon>Bacteria</taxon>
        <taxon>Pseudomonadati</taxon>
        <taxon>Pseudomonadota</taxon>
        <taxon>Betaproteobacteria</taxon>
        <taxon>Burkholderiales</taxon>
        <taxon>Burkholderiaceae</taxon>
        <taxon>Mycetohabitans</taxon>
    </lineage>
</organism>
<dbReference type="InterPro" id="IPR051120">
    <property type="entry name" value="ABC_AA/LPS_Transport"/>
</dbReference>
<evidence type="ECO:0000313" key="8">
    <source>
        <dbReference type="Proteomes" id="UP001493153"/>
    </source>
</evidence>
<dbReference type="EMBL" id="CP062176">
    <property type="protein sequence ID" value="WXK39312.1"/>
    <property type="molecule type" value="Genomic_DNA"/>
</dbReference>
<reference evidence="7 8" key="1">
    <citation type="submission" date="2020-09" db="EMBL/GenBank/DDBJ databases">
        <title>Genome sequences of Mycetohabitans spp.</title>
        <authorList>
            <person name="Carter M.E."/>
            <person name="Carpenter S.C.D."/>
            <person name="Bogdanove A.J."/>
        </authorList>
    </citation>
    <scope>NUCLEOTIDE SEQUENCE [LARGE SCALE GENOMIC DNA]</scope>
    <source>
        <strain evidence="7 8">B12</strain>
    </source>
</reference>
<dbReference type="Proteomes" id="UP001493153">
    <property type="component" value="Chromosome"/>
</dbReference>
<protein>
    <submittedName>
        <fullName evidence="7">ABC transporter ATP-binding protein</fullName>
    </submittedName>
</protein>
<proteinExistence type="predicted"/>
<keyword evidence="4" id="KW-0547">Nucleotide-binding</keyword>
<dbReference type="PROSITE" id="PS50893">
    <property type="entry name" value="ABC_TRANSPORTER_2"/>
    <property type="match status" value="1"/>
</dbReference>
<evidence type="ECO:0000256" key="3">
    <source>
        <dbReference type="ARBA" id="ARBA00022519"/>
    </source>
</evidence>
<keyword evidence="8" id="KW-1185">Reference proteome</keyword>